<evidence type="ECO:0000259" key="6">
    <source>
        <dbReference type="PROSITE" id="PS50043"/>
    </source>
</evidence>
<dbReference type="PRINTS" id="PR00038">
    <property type="entry name" value="HTHLUXR"/>
</dbReference>
<keyword evidence="9" id="KW-1185">Reference proteome</keyword>
<evidence type="ECO:0000256" key="2">
    <source>
        <dbReference type="ARBA" id="ARBA00023015"/>
    </source>
</evidence>
<dbReference type="InterPro" id="IPR001789">
    <property type="entry name" value="Sig_transdc_resp-reg_receiver"/>
</dbReference>
<evidence type="ECO:0000256" key="3">
    <source>
        <dbReference type="ARBA" id="ARBA00023125"/>
    </source>
</evidence>
<dbReference type="SUPFAM" id="SSF52172">
    <property type="entry name" value="CheY-like"/>
    <property type="match status" value="1"/>
</dbReference>
<evidence type="ECO:0000256" key="4">
    <source>
        <dbReference type="ARBA" id="ARBA00023163"/>
    </source>
</evidence>
<feature type="modified residue" description="4-aspartylphosphate" evidence="5">
    <location>
        <position position="54"/>
    </location>
</feature>
<sequence length="209" mass="22167">MIRVLIADDQALMRQGFRMILSAQPDIEVVGEADTGAAAVRQATALRPDVVLMDIQMPELDGIAATRQLAGTKVLILTTFGNDDYVAAALSAGASGFLLKDTTPQQLVHAVHVVAKGDALLDPAVTRQLIQRALPSLTRPATSARFDALSARETEVLQLLAQGMSNAEIADTLTVSETTVKTHVSRLLGKLGLRDRVQAVVLAHQNGLG</sequence>
<dbReference type="CDD" id="cd17535">
    <property type="entry name" value="REC_NarL-like"/>
    <property type="match status" value="1"/>
</dbReference>
<dbReference type="Pfam" id="PF00196">
    <property type="entry name" value="GerE"/>
    <property type="match status" value="1"/>
</dbReference>
<organism evidence="8 9">
    <name type="scientific">Dactylosporangium darangshiense</name>
    <dbReference type="NCBI Taxonomy" id="579108"/>
    <lineage>
        <taxon>Bacteria</taxon>
        <taxon>Bacillati</taxon>
        <taxon>Actinomycetota</taxon>
        <taxon>Actinomycetes</taxon>
        <taxon>Micromonosporales</taxon>
        <taxon>Micromonosporaceae</taxon>
        <taxon>Dactylosporangium</taxon>
    </lineage>
</organism>
<dbReference type="Gene3D" id="3.40.50.2300">
    <property type="match status" value="1"/>
</dbReference>
<dbReference type="PANTHER" id="PTHR43214:SF24">
    <property type="entry name" value="TRANSCRIPTIONAL REGULATORY PROTEIN NARL-RELATED"/>
    <property type="match status" value="1"/>
</dbReference>
<dbReference type="PROSITE" id="PS00622">
    <property type="entry name" value="HTH_LUXR_1"/>
    <property type="match status" value="1"/>
</dbReference>
<dbReference type="EMBL" id="BAABAT010000046">
    <property type="protein sequence ID" value="GAA4261450.1"/>
    <property type="molecule type" value="Genomic_DNA"/>
</dbReference>
<feature type="domain" description="Response regulatory" evidence="7">
    <location>
        <begin position="3"/>
        <end position="115"/>
    </location>
</feature>
<name>A0ABP8DPV8_9ACTN</name>
<dbReference type="SUPFAM" id="SSF46894">
    <property type="entry name" value="C-terminal effector domain of the bipartite response regulators"/>
    <property type="match status" value="1"/>
</dbReference>
<evidence type="ECO:0000313" key="9">
    <source>
        <dbReference type="Proteomes" id="UP001500620"/>
    </source>
</evidence>
<dbReference type="InterPro" id="IPR011006">
    <property type="entry name" value="CheY-like_superfamily"/>
</dbReference>
<evidence type="ECO:0000256" key="1">
    <source>
        <dbReference type="ARBA" id="ARBA00022553"/>
    </source>
</evidence>
<keyword evidence="1 5" id="KW-0597">Phosphoprotein</keyword>
<dbReference type="InterPro" id="IPR058245">
    <property type="entry name" value="NreC/VraR/RcsB-like_REC"/>
</dbReference>
<dbReference type="PROSITE" id="PS50043">
    <property type="entry name" value="HTH_LUXR_2"/>
    <property type="match status" value="1"/>
</dbReference>
<evidence type="ECO:0000313" key="8">
    <source>
        <dbReference type="EMBL" id="GAA4261450.1"/>
    </source>
</evidence>
<keyword evidence="2" id="KW-0805">Transcription regulation</keyword>
<dbReference type="SMART" id="SM00448">
    <property type="entry name" value="REC"/>
    <property type="match status" value="1"/>
</dbReference>
<reference evidence="9" key="1">
    <citation type="journal article" date="2019" name="Int. J. Syst. Evol. Microbiol.">
        <title>The Global Catalogue of Microorganisms (GCM) 10K type strain sequencing project: providing services to taxonomists for standard genome sequencing and annotation.</title>
        <authorList>
            <consortium name="The Broad Institute Genomics Platform"/>
            <consortium name="The Broad Institute Genome Sequencing Center for Infectious Disease"/>
            <person name="Wu L."/>
            <person name="Ma J."/>
        </authorList>
    </citation>
    <scope>NUCLEOTIDE SEQUENCE [LARGE SCALE GENOMIC DNA]</scope>
    <source>
        <strain evidence="9">JCM 17441</strain>
    </source>
</reference>
<keyword evidence="3" id="KW-0238">DNA-binding</keyword>
<comment type="caution">
    <text evidence="8">The sequence shown here is derived from an EMBL/GenBank/DDBJ whole genome shotgun (WGS) entry which is preliminary data.</text>
</comment>
<dbReference type="SMART" id="SM00421">
    <property type="entry name" value="HTH_LUXR"/>
    <property type="match status" value="1"/>
</dbReference>
<dbReference type="PANTHER" id="PTHR43214">
    <property type="entry name" value="TWO-COMPONENT RESPONSE REGULATOR"/>
    <property type="match status" value="1"/>
</dbReference>
<dbReference type="Pfam" id="PF00072">
    <property type="entry name" value="Response_reg"/>
    <property type="match status" value="1"/>
</dbReference>
<keyword evidence="4" id="KW-0804">Transcription</keyword>
<dbReference type="RefSeq" id="WP_345138353.1">
    <property type="nucleotide sequence ID" value="NZ_BAABAT010000046.1"/>
</dbReference>
<dbReference type="CDD" id="cd06170">
    <property type="entry name" value="LuxR_C_like"/>
    <property type="match status" value="1"/>
</dbReference>
<evidence type="ECO:0000256" key="5">
    <source>
        <dbReference type="PROSITE-ProRule" id="PRU00169"/>
    </source>
</evidence>
<dbReference type="PROSITE" id="PS50110">
    <property type="entry name" value="RESPONSE_REGULATORY"/>
    <property type="match status" value="1"/>
</dbReference>
<proteinExistence type="predicted"/>
<protein>
    <submittedName>
        <fullName evidence="8">Response regulator transcription factor</fullName>
    </submittedName>
</protein>
<feature type="domain" description="HTH luxR-type" evidence="6">
    <location>
        <begin position="142"/>
        <end position="207"/>
    </location>
</feature>
<dbReference type="InterPro" id="IPR039420">
    <property type="entry name" value="WalR-like"/>
</dbReference>
<gene>
    <name evidence="8" type="ORF">GCM10022255_094080</name>
</gene>
<evidence type="ECO:0000259" key="7">
    <source>
        <dbReference type="PROSITE" id="PS50110"/>
    </source>
</evidence>
<dbReference type="Proteomes" id="UP001500620">
    <property type="component" value="Unassembled WGS sequence"/>
</dbReference>
<accession>A0ABP8DPV8</accession>
<dbReference type="InterPro" id="IPR016032">
    <property type="entry name" value="Sig_transdc_resp-reg_C-effctor"/>
</dbReference>
<dbReference type="InterPro" id="IPR000792">
    <property type="entry name" value="Tscrpt_reg_LuxR_C"/>
</dbReference>